<dbReference type="RefSeq" id="WP_073339426.1">
    <property type="nucleotide sequence ID" value="NZ_FQXM01000020.1"/>
</dbReference>
<dbReference type="InterPro" id="IPR028261">
    <property type="entry name" value="DPD_II"/>
</dbReference>
<accession>A0A1M5WU37</accession>
<protein>
    <submittedName>
        <fullName evidence="6">Glutamate synthase (NADH) small subunit</fullName>
    </submittedName>
</protein>
<evidence type="ECO:0000256" key="1">
    <source>
        <dbReference type="ARBA" id="ARBA00022605"/>
    </source>
</evidence>
<evidence type="ECO:0000256" key="2">
    <source>
        <dbReference type="ARBA" id="ARBA00023002"/>
    </source>
</evidence>
<keyword evidence="7" id="KW-1185">Reference proteome</keyword>
<sequence length="478" mass="53228">MGKLTGFKEYKRKNFKKRDIKARVEDYKEIYIPSSDEELQIQAARCMECGVPFCNWGCPLGNIIPDWNDMIYKDNWEKAFKRLTLTNNFPEFTGKICPAPCESSCTLGVNKQPVSIREIEVSIIEKAFAEGWIKPNPPKIRTGKKVAVVGSGPAGLAVAAELNSVGHEVVVFERNNEIGGLLRYGIPDFKLDKAVVQRRVDLMKAEGIEFKAGVNVGIDVKAEELKENYDSVVLTGGSTIPRDLIIKGREFEGTYFAMDFLASQNRRVSGEKIDKFDITAEGKNVLVIGGGDTGSDCVGTSVRHKAKKVYQFEILPKPPEERDPSTPWPLYPKALKTTTSHEEGCERQWSVATKEIFGKDGKVTGVKAVKVEWSKDENGRFTMSEVKDSEFEFEVDLVLIAMGFVHPQQEGLLNDLGLKYDGRGNVFSDENHMTSEKGIFTAGDMKNGQSLVVRAISDGRKTAKFVDEYLMGESYLNG</sequence>
<dbReference type="Pfam" id="PF07992">
    <property type="entry name" value="Pyr_redox_2"/>
    <property type="match status" value="1"/>
</dbReference>
<dbReference type="GO" id="GO:0006537">
    <property type="term" value="P:glutamate biosynthetic process"/>
    <property type="evidence" value="ECO:0007669"/>
    <property type="project" value="UniProtKB-KW"/>
</dbReference>
<dbReference type="OrthoDB" id="9803192at2"/>
<evidence type="ECO:0000256" key="3">
    <source>
        <dbReference type="ARBA" id="ARBA00023164"/>
    </source>
</evidence>
<dbReference type="SUPFAM" id="SSF51971">
    <property type="entry name" value="Nucleotide-binding domain"/>
    <property type="match status" value="2"/>
</dbReference>
<dbReference type="PANTHER" id="PTHR43100:SF1">
    <property type="entry name" value="GLUTAMATE SYNTHASE [NADPH] SMALL CHAIN"/>
    <property type="match status" value="1"/>
</dbReference>
<dbReference type="PANTHER" id="PTHR43100">
    <property type="entry name" value="GLUTAMATE SYNTHASE [NADPH] SMALL CHAIN"/>
    <property type="match status" value="1"/>
</dbReference>
<evidence type="ECO:0000313" key="6">
    <source>
        <dbReference type="EMBL" id="SHH90922.1"/>
    </source>
</evidence>
<dbReference type="PROSITE" id="PS51379">
    <property type="entry name" value="4FE4S_FER_2"/>
    <property type="match status" value="1"/>
</dbReference>
<organism evidence="6 7">
    <name type="scientific">Clostridium grantii DSM 8605</name>
    <dbReference type="NCBI Taxonomy" id="1121316"/>
    <lineage>
        <taxon>Bacteria</taxon>
        <taxon>Bacillati</taxon>
        <taxon>Bacillota</taxon>
        <taxon>Clostridia</taxon>
        <taxon>Eubacteriales</taxon>
        <taxon>Clostridiaceae</taxon>
        <taxon>Clostridium</taxon>
    </lineage>
</organism>
<evidence type="ECO:0000259" key="5">
    <source>
        <dbReference type="PROSITE" id="PS51379"/>
    </source>
</evidence>
<dbReference type="InterPro" id="IPR009051">
    <property type="entry name" value="Helical_ferredxn"/>
</dbReference>
<gene>
    <name evidence="6" type="ORF">SAMN02745207_03120</name>
</gene>
<keyword evidence="1" id="KW-0028">Amino-acid biosynthesis</keyword>
<dbReference type="STRING" id="1121316.SAMN02745207_03120"/>
<dbReference type="Gene3D" id="3.50.50.60">
    <property type="entry name" value="FAD/NAD(P)-binding domain"/>
    <property type="match status" value="2"/>
</dbReference>
<dbReference type="Gene3D" id="1.10.1060.10">
    <property type="entry name" value="Alpha-helical ferredoxin"/>
    <property type="match status" value="1"/>
</dbReference>
<dbReference type="GO" id="GO:0051536">
    <property type="term" value="F:iron-sulfur cluster binding"/>
    <property type="evidence" value="ECO:0007669"/>
    <property type="project" value="InterPro"/>
</dbReference>
<name>A0A1M5WU37_9CLOT</name>
<dbReference type="NCBIfam" id="TIGR01317">
    <property type="entry name" value="GOGAT_sm_gam"/>
    <property type="match status" value="1"/>
</dbReference>
<reference evidence="6 7" key="1">
    <citation type="submission" date="2016-11" db="EMBL/GenBank/DDBJ databases">
        <authorList>
            <person name="Jaros S."/>
            <person name="Januszkiewicz K."/>
            <person name="Wedrychowicz H."/>
        </authorList>
    </citation>
    <scope>NUCLEOTIDE SEQUENCE [LARGE SCALE GENOMIC DNA]</scope>
    <source>
        <strain evidence="6 7">DSM 8605</strain>
    </source>
</reference>
<dbReference type="InterPro" id="IPR006005">
    <property type="entry name" value="Glut_synth_ssu1"/>
</dbReference>
<dbReference type="Proteomes" id="UP000184447">
    <property type="component" value="Unassembled WGS sequence"/>
</dbReference>
<evidence type="ECO:0000256" key="4">
    <source>
        <dbReference type="ARBA" id="ARBA00029440"/>
    </source>
</evidence>
<dbReference type="InterPro" id="IPR051394">
    <property type="entry name" value="Glutamate_Synthase"/>
</dbReference>
<dbReference type="Pfam" id="PF14691">
    <property type="entry name" value="Fer4_20"/>
    <property type="match status" value="1"/>
</dbReference>
<dbReference type="InterPro" id="IPR017896">
    <property type="entry name" value="4Fe4S_Fe-S-bd"/>
</dbReference>
<evidence type="ECO:0000313" key="7">
    <source>
        <dbReference type="Proteomes" id="UP000184447"/>
    </source>
</evidence>
<comment type="pathway">
    <text evidence="4">Amino-acid biosynthesis.</text>
</comment>
<proteinExistence type="predicted"/>
<feature type="domain" description="4Fe-4S ferredoxin-type" evidence="5">
    <location>
        <begin position="37"/>
        <end position="68"/>
    </location>
</feature>
<dbReference type="GO" id="GO:0016639">
    <property type="term" value="F:oxidoreductase activity, acting on the CH-NH2 group of donors, NAD or NADP as acceptor"/>
    <property type="evidence" value="ECO:0007669"/>
    <property type="project" value="InterPro"/>
</dbReference>
<dbReference type="InterPro" id="IPR036188">
    <property type="entry name" value="FAD/NAD-bd_sf"/>
</dbReference>
<keyword evidence="2" id="KW-0560">Oxidoreductase</keyword>
<dbReference type="PRINTS" id="PR00419">
    <property type="entry name" value="ADXRDTASE"/>
</dbReference>
<dbReference type="InterPro" id="IPR023753">
    <property type="entry name" value="FAD/NAD-binding_dom"/>
</dbReference>
<dbReference type="EMBL" id="FQXM01000020">
    <property type="protein sequence ID" value="SHH90922.1"/>
    <property type="molecule type" value="Genomic_DNA"/>
</dbReference>
<keyword evidence="3" id="KW-0314">Glutamate biosynthesis</keyword>
<dbReference type="AlphaFoldDB" id="A0A1M5WU37"/>
<dbReference type="SUPFAM" id="SSF46548">
    <property type="entry name" value="alpha-helical ferredoxin"/>
    <property type="match status" value="1"/>
</dbReference>